<dbReference type="InterPro" id="IPR039765">
    <property type="entry name" value="Yip5/YIPF1/YIPF2"/>
</dbReference>
<evidence type="ECO:0000256" key="4">
    <source>
        <dbReference type="ARBA" id="ARBA00022989"/>
    </source>
</evidence>
<evidence type="ECO:0000313" key="10">
    <source>
        <dbReference type="Proteomes" id="UP000316621"/>
    </source>
</evidence>
<organism evidence="9 10">
    <name type="scientific">Papaver somniferum</name>
    <name type="common">Opium poppy</name>
    <dbReference type="NCBI Taxonomy" id="3469"/>
    <lineage>
        <taxon>Eukaryota</taxon>
        <taxon>Viridiplantae</taxon>
        <taxon>Streptophyta</taxon>
        <taxon>Embryophyta</taxon>
        <taxon>Tracheophyta</taxon>
        <taxon>Spermatophyta</taxon>
        <taxon>Magnoliopsida</taxon>
        <taxon>Ranunculales</taxon>
        <taxon>Papaveraceae</taxon>
        <taxon>Papaveroideae</taxon>
        <taxon>Papaver</taxon>
    </lineage>
</organism>
<dbReference type="GO" id="GO:0016192">
    <property type="term" value="P:vesicle-mediated transport"/>
    <property type="evidence" value="ECO:0007669"/>
    <property type="project" value="InterPro"/>
</dbReference>
<feature type="transmembrane region" description="Helical" evidence="6">
    <location>
        <begin position="167"/>
        <end position="192"/>
    </location>
</feature>
<evidence type="ECO:0000256" key="5">
    <source>
        <dbReference type="ARBA" id="ARBA00023136"/>
    </source>
</evidence>
<evidence type="ECO:0000256" key="6">
    <source>
        <dbReference type="RuleBase" id="RU361264"/>
    </source>
</evidence>
<dbReference type="Pfam" id="PF04893">
    <property type="entry name" value="Yip1"/>
    <property type="match status" value="1"/>
</dbReference>
<protein>
    <recommendedName>
        <fullName evidence="6">Protein YIP</fullName>
    </recommendedName>
</protein>
<keyword evidence="4 6" id="KW-1133">Transmembrane helix</keyword>
<keyword evidence="5 6" id="KW-0472">Membrane</keyword>
<evidence type="ECO:0000313" key="9">
    <source>
        <dbReference type="EMBL" id="RZC84207.1"/>
    </source>
</evidence>
<gene>
    <name evidence="9" type="ORF">C5167_046988</name>
</gene>
<dbReference type="PANTHER" id="PTHR12822:SF5">
    <property type="entry name" value="PROTEIN YIP"/>
    <property type="match status" value="1"/>
</dbReference>
<reference evidence="9 10" key="1">
    <citation type="journal article" date="2018" name="Science">
        <title>The opium poppy genome and morphinan production.</title>
        <authorList>
            <person name="Guo L."/>
            <person name="Winzer T."/>
            <person name="Yang X."/>
            <person name="Li Y."/>
            <person name="Ning Z."/>
            <person name="He Z."/>
            <person name="Teodor R."/>
            <person name="Lu Y."/>
            <person name="Bowser T.A."/>
            <person name="Graham I.A."/>
            <person name="Ye K."/>
        </authorList>
    </citation>
    <scope>NUCLEOTIDE SEQUENCE [LARGE SCALE GENOMIC DNA]</scope>
    <source>
        <strain evidence="10">cv. HN1</strain>
        <tissue evidence="9">Leaves</tissue>
    </source>
</reference>
<feature type="transmembrane region" description="Helical" evidence="6">
    <location>
        <begin position="204"/>
        <end position="223"/>
    </location>
</feature>
<evidence type="ECO:0000259" key="8">
    <source>
        <dbReference type="Pfam" id="PF04893"/>
    </source>
</evidence>
<evidence type="ECO:0000256" key="2">
    <source>
        <dbReference type="ARBA" id="ARBA00010596"/>
    </source>
</evidence>
<evidence type="ECO:0000256" key="1">
    <source>
        <dbReference type="ARBA" id="ARBA00004141"/>
    </source>
</evidence>
<proteinExistence type="inferred from homology"/>
<feature type="transmembrane region" description="Helical" evidence="6">
    <location>
        <begin position="261"/>
        <end position="281"/>
    </location>
</feature>
<dbReference type="STRING" id="3469.A0A4Y7LGW2"/>
<dbReference type="Gramene" id="RZC84207">
    <property type="protein sequence ID" value="RZC84207"/>
    <property type="gene ID" value="C5167_046988"/>
</dbReference>
<dbReference type="Proteomes" id="UP000316621">
    <property type="component" value="Chromosome 11"/>
</dbReference>
<name>A0A4Y7LGW2_PAPSO</name>
<evidence type="ECO:0000256" key="3">
    <source>
        <dbReference type="ARBA" id="ARBA00022692"/>
    </source>
</evidence>
<dbReference type="PANTHER" id="PTHR12822">
    <property type="entry name" value="PROTEIN YIPF"/>
    <property type="match status" value="1"/>
</dbReference>
<dbReference type="OMA" id="PIWISVT"/>
<dbReference type="GO" id="GO:0000139">
    <property type="term" value="C:Golgi membrane"/>
    <property type="evidence" value="ECO:0007669"/>
    <property type="project" value="UniProtKB-SubCell"/>
</dbReference>
<comment type="subcellular location">
    <subcellularLocation>
        <location evidence="6">Golgi apparatus membrane</location>
        <topology evidence="6">Multi-pass membrane protein</topology>
    </subcellularLocation>
    <subcellularLocation>
        <location evidence="1">Membrane</location>
        <topology evidence="1">Multi-pass membrane protein</topology>
    </subcellularLocation>
</comment>
<dbReference type="GO" id="GO:0031267">
    <property type="term" value="F:small GTPase binding"/>
    <property type="evidence" value="ECO:0007669"/>
    <property type="project" value="InterPro"/>
</dbReference>
<comment type="similarity">
    <text evidence="2 6">Belongs to the YIP1 family.</text>
</comment>
<feature type="domain" description="Yip1" evidence="8">
    <location>
        <begin position="112"/>
        <end position="276"/>
    </location>
</feature>
<evidence type="ECO:0000256" key="7">
    <source>
        <dbReference type="SAM" id="MobiDB-lite"/>
    </source>
</evidence>
<dbReference type="EMBL" id="CM010725">
    <property type="protein sequence ID" value="RZC84207.1"/>
    <property type="molecule type" value="Genomic_DNA"/>
</dbReference>
<sequence length="282" mass="31161">MDESYAGLPTSHLLGSVPAVISSAPERKPEYANPQANLQIFPPNNGVDKGKSSKSYEGLGSPSGTSPTLYNTGGNEEPPTNSWKGYFNIASYTQYFDVDTDVVLDRIKSSLYPHHGDFFTKIDGNPDLYGLIWISTTLVFVVAAFGNCATYLMDKSSNSKTTWNFDVGYLSMAACAIYGYTLVVPTAFFFLLQYLGSSPSLVRFWCMWGYSLFIFICCSFLMIPPLEFVRWTVILVAGVVSAFFVAFNIKSYIGGSDVNLVVVASFVLQLVLALFIKIWFFS</sequence>
<dbReference type="AlphaFoldDB" id="A0A4Y7LGW2"/>
<feature type="transmembrane region" description="Helical" evidence="6">
    <location>
        <begin position="128"/>
        <end position="147"/>
    </location>
</feature>
<feature type="region of interest" description="Disordered" evidence="7">
    <location>
        <begin position="25"/>
        <end position="77"/>
    </location>
</feature>
<feature type="transmembrane region" description="Helical" evidence="6">
    <location>
        <begin position="229"/>
        <end position="249"/>
    </location>
</feature>
<keyword evidence="10" id="KW-1185">Reference proteome</keyword>
<feature type="compositionally biased region" description="Polar residues" evidence="7">
    <location>
        <begin position="62"/>
        <end position="77"/>
    </location>
</feature>
<accession>A0A4Y7LGW2</accession>
<dbReference type="InterPro" id="IPR006977">
    <property type="entry name" value="Yip1_dom"/>
</dbReference>
<keyword evidence="3 6" id="KW-0812">Transmembrane</keyword>